<proteinExistence type="inferred from homology"/>
<sequence length="150" mass="16424">MSENVSDGIEITRVFDAPRALVYRAWTTPEHFAAWYGGAAEIPLDRISLDVRPGGAWSLVMLVPGHGEMPFGGVYKEVVEQERLVFTIKDASAPAGIEGDIVTVTFADHGDKTEMVFTQRGGNLTAEQYEQAKGGWAHFFDTLAGHLAER</sequence>
<comment type="caution">
    <text evidence="3">The sequence shown here is derived from an EMBL/GenBank/DDBJ whole genome shotgun (WGS) entry which is preliminary data.</text>
</comment>
<dbReference type="EMBL" id="BNDY01000017">
    <property type="protein sequence ID" value="GHI42599.1"/>
    <property type="molecule type" value="Genomic_DNA"/>
</dbReference>
<dbReference type="Proteomes" id="UP001050808">
    <property type="component" value="Unassembled WGS sequence"/>
</dbReference>
<dbReference type="RefSeq" id="WP_189968209.1">
    <property type="nucleotide sequence ID" value="NZ_BMUA01000022.1"/>
</dbReference>
<evidence type="ECO:0000313" key="3">
    <source>
        <dbReference type="EMBL" id="GHI42599.1"/>
    </source>
</evidence>
<dbReference type="Gene3D" id="3.30.530.20">
    <property type="match status" value="1"/>
</dbReference>
<dbReference type="CDD" id="cd07814">
    <property type="entry name" value="SRPBCC_CalC_Aha1-like"/>
    <property type="match status" value="1"/>
</dbReference>
<dbReference type="InterPro" id="IPR023393">
    <property type="entry name" value="START-like_dom_sf"/>
</dbReference>
<accession>A0ABQ3QZ87</accession>
<feature type="domain" description="Activator of Hsp90 ATPase homologue 1/2-like C-terminal" evidence="2">
    <location>
        <begin position="16"/>
        <end position="147"/>
    </location>
</feature>
<gene>
    <name evidence="3" type="ORF">Sviol_70070</name>
</gene>
<dbReference type="SUPFAM" id="SSF55961">
    <property type="entry name" value="Bet v1-like"/>
    <property type="match status" value="1"/>
</dbReference>
<keyword evidence="4" id="KW-1185">Reference proteome</keyword>
<reference evidence="3" key="1">
    <citation type="submission" date="2024-05" db="EMBL/GenBank/DDBJ databases">
        <title>Whole genome shotgun sequence of Streptomyces violascens NBRC 12920.</title>
        <authorList>
            <person name="Komaki H."/>
            <person name="Tamura T."/>
        </authorList>
    </citation>
    <scope>NUCLEOTIDE SEQUENCE</scope>
    <source>
        <strain evidence="3">NBRC 12920</strain>
    </source>
</reference>
<evidence type="ECO:0000259" key="2">
    <source>
        <dbReference type="Pfam" id="PF08327"/>
    </source>
</evidence>
<organism evidence="3 4">
    <name type="scientific">Streptomyces violascens</name>
    <dbReference type="NCBI Taxonomy" id="67381"/>
    <lineage>
        <taxon>Bacteria</taxon>
        <taxon>Bacillati</taxon>
        <taxon>Actinomycetota</taxon>
        <taxon>Actinomycetes</taxon>
        <taxon>Kitasatosporales</taxon>
        <taxon>Streptomycetaceae</taxon>
        <taxon>Streptomyces</taxon>
    </lineage>
</organism>
<evidence type="ECO:0000256" key="1">
    <source>
        <dbReference type="ARBA" id="ARBA00006817"/>
    </source>
</evidence>
<dbReference type="InterPro" id="IPR013538">
    <property type="entry name" value="ASHA1/2-like_C"/>
</dbReference>
<dbReference type="Pfam" id="PF08327">
    <property type="entry name" value="AHSA1"/>
    <property type="match status" value="1"/>
</dbReference>
<comment type="similarity">
    <text evidence="1">Belongs to the AHA1 family.</text>
</comment>
<name>A0ABQ3QZ87_9ACTN</name>
<evidence type="ECO:0000313" key="4">
    <source>
        <dbReference type="Proteomes" id="UP001050808"/>
    </source>
</evidence>
<protein>
    <submittedName>
        <fullName evidence="3">Activator of HSP90 ATPase</fullName>
    </submittedName>
</protein>